<dbReference type="Pfam" id="PF02699">
    <property type="entry name" value="YajC"/>
    <property type="match status" value="1"/>
</dbReference>
<evidence type="ECO:0000256" key="9">
    <source>
        <dbReference type="ARBA" id="ARBA00023010"/>
    </source>
</evidence>
<keyword evidence="5" id="KW-1003">Cell membrane</keyword>
<keyword evidence="9" id="KW-0811">Translocation</keyword>
<evidence type="ECO:0000256" key="2">
    <source>
        <dbReference type="ARBA" id="ARBA00006742"/>
    </source>
</evidence>
<dbReference type="PANTHER" id="PTHR33909:SF1">
    <property type="entry name" value="SEC TRANSLOCON ACCESSORY COMPLEX SUBUNIT YAJC"/>
    <property type="match status" value="1"/>
</dbReference>
<organism evidence="12 13">
    <name type="scientific">Campylobacter cuniculorum</name>
    <dbReference type="NCBI Taxonomy" id="374106"/>
    <lineage>
        <taxon>Bacteria</taxon>
        <taxon>Pseudomonadati</taxon>
        <taxon>Campylobacterota</taxon>
        <taxon>Epsilonproteobacteria</taxon>
        <taxon>Campylobacterales</taxon>
        <taxon>Campylobacteraceae</taxon>
        <taxon>Campylobacter</taxon>
    </lineage>
</organism>
<protein>
    <recommendedName>
        <fullName evidence="3">Sec translocon accessory complex subunit YajC</fullName>
    </recommendedName>
</protein>
<proteinExistence type="inferred from homology"/>
<keyword evidence="6 11" id="KW-0812">Transmembrane</keyword>
<dbReference type="PRINTS" id="PR01853">
    <property type="entry name" value="YAJCTRNLCASE"/>
</dbReference>
<evidence type="ECO:0000256" key="11">
    <source>
        <dbReference type="SAM" id="Phobius"/>
    </source>
</evidence>
<keyword evidence="7" id="KW-0653">Protein transport</keyword>
<evidence type="ECO:0000313" key="12">
    <source>
        <dbReference type="EMBL" id="QOR04752.1"/>
    </source>
</evidence>
<evidence type="ECO:0000256" key="4">
    <source>
        <dbReference type="ARBA" id="ARBA00022448"/>
    </source>
</evidence>
<keyword evidence="4" id="KW-0813">Transport</keyword>
<keyword evidence="8 11" id="KW-1133">Transmembrane helix</keyword>
<dbReference type="NCBIfam" id="TIGR00739">
    <property type="entry name" value="yajC"/>
    <property type="match status" value="1"/>
</dbReference>
<evidence type="ECO:0000256" key="10">
    <source>
        <dbReference type="ARBA" id="ARBA00023136"/>
    </source>
</evidence>
<evidence type="ECO:0000256" key="3">
    <source>
        <dbReference type="ARBA" id="ARBA00014962"/>
    </source>
</evidence>
<dbReference type="Proteomes" id="UP000594874">
    <property type="component" value="Chromosome"/>
</dbReference>
<evidence type="ECO:0000256" key="5">
    <source>
        <dbReference type="ARBA" id="ARBA00022475"/>
    </source>
</evidence>
<gene>
    <name evidence="12" type="primary">yajC</name>
    <name evidence="12" type="ORF">A0071_02055</name>
</gene>
<dbReference type="InterPro" id="IPR003849">
    <property type="entry name" value="Preprotein_translocase_YajC"/>
</dbReference>
<name>A0ABX6TY86_9BACT</name>
<dbReference type="EMBL" id="CP063091">
    <property type="protein sequence ID" value="QOR04752.1"/>
    <property type="molecule type" value="Genomic_DNA"/>
</dbReference>
<comment type="subcellular location">
    <subcellularLocation>
        <location evidence="1">Cell membrane</location>
        <topology evidence="1">Single-pass membrane protein</topology>
    </subcellularLocation>
</comment>
<feature type="transmembrane region" description="Helical" evidence="11">
    <location>
        <begin position="6"/>
        <end position="24"/>
    </location>
</feature>
<reference evidence="12 13" key="1">
    <citation type="submission" date="2020-10" db="EMBL/GenBank/DDBJ databases">
        <title>Campylobacter and Helicobacter PacBio genomes.</title>
        <authorList>
            <person name="Lane C."/>
        </authorList>
    </citation>
    <scope>NUCLEOTIDE SEQUENCE [LARGE SCALE GENOMIC DNA]</scope>
    <source>
        <strain evidence="12 13">2010D-8469</strain>
    </source>
</reference>
<dbReference type="SMART" id="SM01323">
    <property type="entry name" value="YajC"/>
    <property type="match status" value="1"/>
</dbReference>
<keyword evidence="10 11" id="KW-0472">Membrane</keyword>
<keyword evidence="13" id="KW-1185">Reference proteome</keyword>
<dbReference type="RefSeq" id="WP_027305802.1">
    <property type="nucleotide sequence ID" value="NZ_CP063091.1"/>
</dbReference>
<evidence type="ECO:0000256" key="7">
    <source>
        <dbReference type="ARBA" id="ARBA00022927"/>
    </source>
</evidence>
<dbReference type="PANTHER" id="PTHR33909">
    <property type="entry name" value="SEC TRANSLOCON ACCESSORY COMPLEX SUBUNIT YAJC"/>
    <property type="match status" value="1"/>
</dbReference>
<evidence type="ECO:0000313" key="13">
    <source>
        <dbReference type="Proteomes" id="UP000594874"/>
    </source>
</evidence>
<sequence length="89" mass="10137">MEHSVLNSLIPLIVLVAIFYFLIIRPRQKQEKAHRNMIESLQKGDKIITNGGIICEVIKSESDFIKVKLNEENITAKISKDFVAKKIDA</sequence>
<evidence type="ECO:0000256" key="6">
    <source>
        <dbReference type="ARBA" id="ARBA00022692"/>
    </source>
</evidence>
<evidence type="ECO:0000256" key="8">
    <source>
        <dbReference type="ARBA" id="ARBA00022989"/>
    </source>
</evidence>
<accession>A0ABX6TY86</accession>
<comment type="similarity">
    <text evidence="2">Belongs to the YajC family.</text>
</comment>
<evidence type="ECO:0000256" key="1">
    <source>
        <dbReference type="ARBA" id="ARBA00004162"/>
    </source>
</evidence>